<comment type="caution">
    <text evidence="1">The sequence shown here is derived from an EMBL/GenBank/DDBJ whole genome shotgun (WGS) entry which is preliminary data.</text>
</comment>
<accession>A0A165A477</accession>
<dbReference type="AlphaFoldDB" id="A0A165A477"/>
<protein>
    <submittedName>
        <fullName evidence="1">Uncharacterized protein</fullName>
    </submittedName>
</protein>
<proteinExistence type="predicted"/>
<evidence type="ECO:0000313" key="1">
    <source>
        <dbReference type="EMBL" id="KZM96888.1"/>
    </source>
</evidence>
<sequence>MIHFISCKNTHTQHTLKAQQIPLFLPSFSHHHCNCGVSEPTPPAASCGRGGAPSSTLAHNPAPPYFLYKSLHTQNPRISIFIKTLASILLVNLKHVYVYLS</sequence>
<name>A0A165A477_DAUCS</name>
<reference evidence="1" key="1">
    <citation type="journal article" date="2016" name="Nat. Genet.">
        <title>A high-quality carrot genome assembly provides new insights into carotenoid accumulation and asterid genome evolution.</title>
        <authorList>
            <person name="Iorizzo M."/>
            <person name="Ellison S."/>
            <person name="Senalik D."/>
            <person name="Zeng P."/>
            <person name="Satapoomin P."/>
            <person name="Huang J."/>
            <person name="Bowman M."/>
            <person name="Iovene M."/>
            <person name="Sanseverino W."/>
            <person name="Cavagnaro P."/>
            <person name="Yildiz M."/>
            <person name="Macko-Podgorni A."/>
            <person name="Moranska E."/>
            <person name="Grzebelus E."/>
            <person name="Grzebelus D."/>
            <person name="Ashrafi H."/>
            <person name="Zheng Z."/>
            <person name="Cheng S."/>
            <person name="Spooner D."/>
            <person name="Van Deynze A."/>
            <person name="Simon P."/>
        </authorList>
    </citation>
    <scope>NUCLEOTIDE SEQUENCE [LARGE SCALE GENOMIC DNA]</scope>
    <source>
        <tissue evidence="1">Leaf</tissue>
    </source>
</reference>
<dbReference type="EMBL" id="LNRQ01000004">
    <property type="protein sequence ID" value="KZM96888.1"/>
    <property type="molecule type" value="Genomic_DNA"/>
</dbReference>
<gene>
    <name evidence="1" type="ORF">DCAR_015750</name>
</gene>
<organism evidence="1">
    <name type="scientific">Daucus carota subsp. sativus</name>
    <name type="common">Carrot</name>
    <dbReference type="NCBI Taxonomy" id="79200"/>
    <lineage>
        <taxon>Eukaryota</taxon>
        <taxon>Viridiplantae</taxon>
        <taxon>Streptophyta</taxon>
        <taxon>Embryophyta</taxon>
        <taxon>Tracheophyta</taxon>
        <taxon>Spermatophyta</taxon>
        <taxon>Magnoliopsida</taxon>
        <taxon>eudicotyledons</taxon>
        <taxon>Gunneridae</taxon>
        <taxon>Pentapetalae</taxon>
        <taxon>asterids</taxon>
        <taxon>campanulids</taxon>
        <taxon>Apiales</taxon>
        <taxon>Apiaceae</taxon>
        <taxon>Apioideae</taxon>
        <taxon>Scandiceae</taxon>
        <taxon>Daucinae</taxon>
        <taxon>Daucus</taxon>
        <taxon>Daucus sect. Daucus</taxon>
    </lineage>
</organism>
<dbReference type="Gramene" id="KZM96888">
    <property type="protein sequence ID" value="KZM96888"/>
    <property type="gene ID" value="DCAR_015750"/>
</dbReference>